<keyword evidence="2" id="KW-0732">Signal</keyword>
<evidence type="ECO:0000256" key="2">
    <source>
        <dbReference type="SAM" id="SignalP"/>
    </source>
</evidence>
<dbReference type="Gene3D" id="3.90.1010.20">
    <property type="match status" value="1"/>
</dbReference>
<dbReference type="EMBL" id="JBHTLM010000002">
    <property type="protein sequence ID" value="MFD1175452.1"/>
    <property type="molecule type" value="Genomic_DNA"/>
</dbReference>
<organism evidence="4 5">
    <name type="scientific">Paenibacillus puldeungensis</name>
    <dbReference type="NCBI Taxonomy" id="696536"/>
    <lineage>
        <taxon>Bacteria</taxon>
        <taxon>Bacillati</taxon>
        <taxon>Bacillota</taxon>
        <taxon>Bacilli</taxon>
        <taxon>Bacillales</taxon>
        <taxon>Paenibacillaceae</taxon>
        <taxon>Paenibacillus</taxon>
    </lineage>
</organism>
<dbReference type="Pfam" id="PF04205">
    <property type="entry name" value="FMN_bind"/>
    <property type="match status" value="1"/>
</dbReference>
<feature type="region of interest" description="Disordered" evidence="1">
    <location>
        <begin position="74"/>
        <end position="96"/>
    </location>
</feature>
<comment type="caution">
    <text evidence="4">The sequence shown here is derived from an EMBL/GenBank/DDBJ whole genome shotgun (WGS) entry which is preliminary data.</text>
</comment>
<protein>
    <submittedName>
        <fullName evidence="4">FMN-binding protein</fullName>
    </submittedName>
</protein>
<evidence type="ECO:0000259" key="3">
    <source>
        <dbReference type="SMART" id="SM00900"/>
    </source>
</evidence>
<sequence>MAKMSKKWVALCSAAIAAVYAAGLYTTESQASLDLPPRMAEAGRPLAAAPIQDGPGRYKDSKAVKADKALSFDKTVKGPSKPATSTLPASPKEVGGTLQKTKIVSQKPSKYNDGTYSGYGSNRRGSIEVNVTIRKDKITGVEISRFGMSYPESDVVGLPGEALRKQSAKVRNVSGATYSTRAFKEAVQDALSQARNA</sequence>
<dbReference type="SMART" id="SM00900">
    <property type="entry name" value="FMN_bind"/>
    <property type="match status" value="1"/>
</dbReference>
<dbReference type="InterPro" id="IPR007329">
    <property type="entry name" value="FMN-bd"/>
</dbReference>
<evidence type="ECO:0000313" key="5">
    <source>
        <dbReference type="Proteomes" id="UP001597262"/>
    </source>
</evidence>
<keyword evidence="5" id="KW-1185">Reference proteome</keyword>
<name>A0ABW3RT92_9BACL</name>
<evidence type="ECO:0000313" key="4">
    <source>
        <dbReference type="EMBL" id="MFD1175452.1"/>
    </source>
</evidence>
<dbReference type="Proteomes" id="UP001597262">
    <property type="component" value="Unassembled WGS sequence"/>
</dbReference>
<accession>A0ABW3RT92</accession>
<feature type="signal peptide" evidence="2">
    <location>
        <begin position="1"/>
        <end position="21"/>
    </location>
</feature>
<reference evidence="5" key="1">
    <citation type="journal article" date="2019" name="Int. J. Syst. Evol. Microbiol.">
        <title>The Global Catalogue of Microorganisms (GCM) 10K type strain sequencing project: providing services to taxonomists for standard genome sequencing and annotation.</title>
        <authorList>
            <consortium name="The Broad Institute Genomics Platform"/>
            <consortium name="The Broad Institute Genome Sequencing Center for Infectious Disease"/>
            <person name="Wu L."/>
            <person name="Ma J."/>
        </authorList>
    </citation>
    <scope>NUCLEOTIDE SEQUENCE [LARGE SCALE GENOMIC DNA]</scope>
    <source>
        <strain evidence="5">CCUG 59189</strain>
    </source>
</reference>
<feature type="chain" id="PRO_5045536475" evidence="2">
    <location>
        <begin position="22"/>
        <end position="197"/>
    </location>
</feature>
<gene>
    <name evidence="4" type="ORF">ACFQ3W_03945</name>
</gene>
<proteinExistence type="predicted"/>
<dbReference type="RefSeq" id="WP_379316818.1">
    <property type="nucleotide sequence ID" value="NZ_JBHTLM010000002.1"/>
</dbReference>
<feature type="domain" description="FMN-binding" evidence="3">
    <location>
        <begin position="118"/>
        <end position="194"/>
    </location>
</feature>
<evidence type="ECO:0000256" key="1">
    <source>
        <dbReference type="SAM" id="MobiDB-lite"/>
    </source>
</evidence>